<name>A0A6C2CA20_9LACO</name>
<proteinExistence type="predicted"/>
<organism evidence="2 3">
    <name type="scientific">Weissella muntiaci</name>
    <dbReference type="NCBI Taxonomy" id="2508881"/>
    <lineage>
        <taxon>Bacteria</taxon>
        <taxon>Bacillati</taxon>
        <taxon>Bacillota</taxon>
        <taxon>Bacilli</taxon>
        <taxon>Lactobacillales</taxon>
        <taxon>Lactobacillaceae</taxon>
        <taxon>Weissella</taxon>
    </lineage>
</organism>
<evidence type="ECO:0000313" key="3">
    <source>
        <dbReference type="Proteomes" id="UP000371977"/>
    </source>
</evidence>
<evidence type="ECO:0000313" key="2">
    <source>
        <dbReference type="EMBL" id="TYC49895.1"/>
    </source>
</evidence>
<dbReference type="EMBL" id="SDGZ01000013">
    <property type="protein sequence ID" value="TYC49895.1"/>
    <property type="molecule type" value="Genomic_DNA"/>
</dbReference>
<accession>A0A6C2CA20</accession>
<keyword evidence="3" id="KW-1185">Reference proteome</keyword>
<comment type="caution">
    <text evidence="2">The sequence shown here is derived from an EMBL/GenBank/DDBJ whole genome shotgun (WGS) entry which is preliminary data.</text>
</comment>
<dbReference type="AlphaFoldDB" id="A0A6C2CA20"/>
<feature type="compositionally biased region" description="Low complexity" evidence="1">
    <location>
        <begin position="19"/>
        <end position="33"/>
    </location>
</feature>
<gene>
    <name evidence="2" type="ORF">ESZ50_04705</name>
</gene>
<reference evidence="2 3" key="1">
    <citation type="submission" date="2019-01" db="EMBL/GenBank/DDBJ databases">
        <title>Weissella sp. nov., a novel lactic acid bacterium isolated from animal feces.</title>
        <authorList>
            <person name="Wang L.-T."/>
        </authorList>
    </citation>
    <scope>NUCLEOTIDE SEQUENCE [LARGE SCALE GENOMIC DNA]</scope>
    <source>
        <strain evidence="2 3">8H-2</strain>
    </source>
</reference>
<feature type="region of interest" description="Disordered" evidence="1">
    <location>
        <begin position="1"/>
        <end position="36"/>
    </location>
</feature>
<protein>
    <submittedName>
        <fullName evidence="2">Uncharacterized protein</fullName>
    </submittedName>
</protein>
<dbReference type="RefSeq" id="WP_148622454.1">
    <property type="nucleotide sequence ID" value="NZ_SDGZ01000013.1"/>
</dbReference>
<sequence>MTEQNETIGTLVTPEAGQAPAATVPTTPATPTAPSEPVDQLLQTYRDNIAKRGETGGLRGQIKEINVQGKPVIFTHPGIRKAMEIIAAGNMQSYIANPGYVDTLIKTMVSYPEEIRKEGLDYFDDHVDMFEELVGAADEFLGKFVN</sequence>
<dbReference type="Proteomes" id="UP000371977">
    <property type="component" value="Unassembled WGS sequence"/>
</dbReference>
<evidence type="ECO:0000256" key="1">
    <source>
        <dbReference type="SAM" id="MobiDB-lite"/>
    </source>
</evidence>
<feature type="compositionally biased region" description="Polar residues" evidence="1">
    <location>
        <begin position="1"/>
        <end position="10"/>
    </location>
</feature>